<dbReference type="PANTHER" id="PTHR46332:SF5">
    <property type="entry name" value="ASPARTATE BETA-HYDROXYLASE DOMAIN CONTAINING 2"/>
    <property type="match status" value="1"/>
</dbReference>
<dbReference type="GO" id="GO:0051213">
    <property type="term" value="F:dioxygenase activity"/>
    <property type="evidence" value="ECO:0007669"/>
    <property type="project" value="UniProtKB-KW"/>
</dbReference>
<name>Q7NLL7_GLOVI</name>
<reference evidence="5 6" key="2">
    <citation type="journal article" date="2003" name="DNA Res.">
        <title>Complete genome structure of Gloeobacter violaceus PCC 7421, a cyanobacterium that lacks thylakoids (supplement).</title>
        <authorList>
            <person name="Nakamura Y."/>
            <person name="Kaneko T."/>
            <person name="Sato S."/>
            <person name="Mimuro M."/>
            <person name="Miyashita H."/>
            <person name="Tsuchiya T."/>
            <person name="Sasamoto S."/>
            <person name="Watanabe A."/>
            <person name="Kawashima K."/>
            <person name="Kishida Y."/>
            <person name="Kiyokawa C."/>
            <person name="Kohara M."/>
            <person name="Matsumoto M."/>
            <person name="Matsuno A."/>
            <person name="Nakazaki N."/>
            <person name="Shimpo S."/>
            <person name="Takeuchi C."/>
            <person name="Yamada M."/>
            <person name="Tabata S."/>
        </authorList>
    </citation>
    <scope>NUCLEOTIDE SEQUENCE [LARGE SCALE GENOMIC DNA]</scope>
    <source>
        <strain evidence="6">ATCC 29082 / PCC 7421</strain>
    </source>
</reference>
<dbReference type="KEGG" id="gvi:glr1106"/>
<dbReference type="OrthoDB" id="21665at2"/>
<dbReference type="HOGENOM" id="CLU_2034763_0_0_3"/>
<dbReference type="STRING" id="251221.gene:10758585"/>
<dbReference type="PhylomeDB" id="Q7NLL7"/>
<evidence type="ECO:0000256" key="3">
    <source>
        <dbReference type="ARBA" id="ARBA00023002"/>
    </source>
</evidence>
<feature type="domain" description="Aspartyl/asparaginy/proline hydroxylase" evidence="4">
    <location>
        <begin position="4"/>
        <end position="86"/>
    </location>
</feature>
<comment type="similarity">
    <text evidence="1">Belongs to the aspartyl/asparaginyl beta-hydroxylase family.</text>
</comment>
<sequence length="121" mass="13976">MNLAMFSILDANAHIPPHHGPYKGVLRYHLGLIVPVEDERCAVRVDNEVRSWKEGKSLIFDDSFEHEVWNRDPRRRVVLFVDFPRPLPPVLSVINQGILAMARHHKDAKRIEQSASRYAQS</sequence>
<keyword evidence="3" id="KW-0560">Oxidoreductase</keyword>
<dbReference type="InterPro" id="IPR027443">
    <property type="entry name" value="IPNS-like_sf"/>
</dbReference>
<organism evidence="5 6">
    <name type="scientific">Gloeobacter violaceus (strain ATCC 29082 / PCC 7421)</name>
    <dbReference type="NCBI Taxonomy" id="251221"/>
    <lineage>
        <taxon>Bacteria</taxon>
        <taxon>Bacillati</taxon>
        <taxon>Cyanobacteriota</taxon>
        <taxon>Cyanophyceae</taxon>
        <taxon>Gloeobacterales</taxon>
        <taxon>Gloeobacteraceae</taxon>
        <taxon>Gloeobacter</taxon>
    </lineage>
</organism>
<protein>
    <submittedName>
        <fullName evidence="5">Glr1106 protein</fullName>
    </submittedName>
</protein>
<dbReference type="Proteomes" id="UP000000557">
    <property type="component" value="Chromosome"/>
</dbReference>
<reference evidence="5 6" key="1">
    <citation type="journal article" date="2003" name="DNA Res.">
        <title>Complete genome structure of Gloeobacter violaceus PCC 7421, a cyanobacterium that lacks thylakoids.</title>
        <authorList>
            <person name="Nakamura Y."/>
            <person name="Kaneko T."/>
            <person name="Sato S."/>
            <person name="Mimuro M."/>
            <person name="Miyashita H."/>
            <person name="Tsuchiya T."/>
            <person name="Sasamoto S."/>
            <person name="Watanabe A."/>
            <person name="Kawashima K."/>
            <person name="Kishida Y."/>
            <person name="Kiyokawa C."/>
            <person name="Kohara M."/>
            <person name="Matsumoto M."/>
            <person name="Matsuno A."/>
            <person name="Nakazaki N."/>
            <person name="Shimpo S."/>
            <person name="Takeuchi C."/>
            <person name="Yamada M."/>
            <person name="Tabata S."/>
        </authorList>
    </citation>
    <scope>NUCLEOTIDE SEQUENCE [LARGE SCALE GENOMIC DNA]</scope>
    <source>
        <strain evidence="6">ATCC 29082 / PCC 7421</strain>
    </source>
</reference>
<evidence type="ECO:0000313" key="5">
    <source>
        <dbReference type="EMBL" id="BAC89047.1"/>
    </source>
</evidence>
<gene>
    <name evidence="5" type="ordered locus">glr1106</name>
</gene>
<dbReference type="PANTHER" id="PTHR46332">
    <property type="entry name" value="ASPARTATE BETA-HYDROXYLASE DOMAIN-CONTAINING PROTEIN 2"/>
    <property type="match status" value="1"/>
</dbReference>
<evidence type="ECO:0000256" key="1">
    <source>
        <dbReference type="ARBA" id="ARBA00007730"/>
    </source>
</evidence>
<dbReference type="SUPFAM" id="SSF51197">
    <property type="entry name" value="Clavaminate synthase-like"/>
    <property type="match status" value="1"/>
</dbReference>
<dbReference type="InterPro" id="IPR051821">
    <property type="entry name" value="Asp/Asn_beta-hydroxylase"/>
</dbReference>
<dbReference type="eggNOG" id="COG3555">
    <property type="taxonomic scope" value="Bacteria"/>
</dbReference>
<evidence type="ECO:0000256" key="2">
    <source>
        <dbReference type="ARBA" id="ARBA00022964"/>
    </source>
</evidence>
<dbReference type="InterPro" id="IPR007803">
    <property type="entry name" value="Asp/Arg/Pro-Hydrxlase"/>
</dbReference>
<proteinExistence type="inferred from homology"/>
<evidence type="ECO:0000313" key="6">
    <source>
        <dbReference type="Proteomes" id="UP000000557"/>
    </source>
</evidence>
<accession>Q7NLL7</accession>
<dbReference type="InParanoid" id="Q7NLL7"/>
<evidence type="ECO:0000259" key="4">
    <source>
        <dbReference type="Pfam" id="PF05118"/>
    </source>
</evidence>
<keyword evidence="2" id="KW-0223">Dioxygenase</keyword>
<dbReference type="Pfam" id="PF05118">
    <property type="entry name" value="Asp_Arg_Hydrox"/>
    <property type="match status" value="1"/>
</dbReference>
<dbReference type="EnsemblBacteria" id="BAC89047">
    <property type="protein sequence ID" value="BAC89047"/>
    <property type="gene ID" value="BAC89047"/>
</dbReference>
<keyword evidence="6" id="KW-1185">Reference proteome</keyword>
<dbReference type="Gene3D" id="2.60.120.330">
    <property type="entry name" value="B-lactam Antibiotic, Isopenicillin N Synthase, Chain"/>
    <property type="match status" value="1"/>
</dbReference>
<dbReference type="EMBL" id="BA000045">
    <property type="protein sequence ID" value="BAC89047.1"/>
    <property type="molecule type" value="Genomic_DNA"/>
</dbReference>
<dbReference type="AlphaFoldDB" id="Q7NLL7"/>